<feature type="region of interest" description="Disordered" evidence="4">
    <location>
        <begin position="29"/>
        <end position="51"/>
    </location>
</feature>
<feature type="chain" id="PRO_5039085700" evidence="5">
    <location>
        <begin position="29"/>
        <end position="249"/>
    </location>
</feature>
<reference evidence="6 7" key="1">
    <citation type="submission" date="2019-06" db="EMBL/GenBank/DDBJ databases">
        <title>Sequencing the genomes of 1000 actinobacteria strains.</title>
        <authorList>
            <person name="Klenk H.-P."/>
        </authorList>
    </citation>
    <scope>NUCLEOTIDE SEQUENCE [LARGE SCALE GENOMIC DNA]</scope>
    <source>
        <strain evidence="6 7">DSM 12335</strain>
    </source>
</reference>
<keyword evidence="3" id="KW-0472">Membrane</keyword>
<evidence type="ECO:0000256" key="1">
    <source>
        <dbReference type="ARBA" id="ARBA00004196"/>
    </source>
</evidence>
<dbReference type="InterPro" id="IPR029046">
    <property type="entry name" value="LolA/LolB/LppX"/>
</dbReference>
<evidence type="ECO:0000256" key="3">
    <source>
        <dbReference type="ARBA" id="ARBA00022475"/>
    </source>
</evidence>
<comment type="similarity">
    <text evidence="2">Belongs to the LppX/LprAFG lipoprotein family.</text>
</comment>
<dbReference type="Pfam" id="PF07161">
    <property type="entry name" value="LppX_LprAFG"/>
    <property type="match status" value="1"/>
</dbReference>
<dbReference type="Proteomes" id="UP000319516">
    <property type="component" value="Unassembled WGS sequence"/>
</dbReference>
<keyword evidence="7" id="KW-1185">Reference proteome</keyword>
<evidence type="ECO:0000313" key="7">
    <source>
        <dbReference type="Proteomes" id="UP000319516"/>
    </source>
</evidence>
<keyword evidence="3" id="KW-1003">Cell membrane</keyword>
<dbReference type="InterPro" id="IPR009830">
    <property type="entry name" value="LppX/LprAFG"/>
</dbReference>
<gene>
    <name evidence="6" type="ORF">FB467_3537</name>
</gene>
<organism evidence="6 7">
    <name type="scientific">Ornithinicoccus hortensis</name>
    <dbReference type="NCBI Taxonomy" id="82346"/>
    <lineage>
        <taxon>Bacteria</taxon>
        <taxon>Bacillati</taxon>
        <taxon>Actinomycetota</taxon>
        <taxon>Actinomycetes</taxon>
        <taxon>Micrococcales</taxon>
        <taxon>Intrasporangiaceae</taxon>
        <taxon>Ornithinicoccus</taxon>
    </lineage>
</organism>
<dbReference type="CDD" id="cd16334">
    <property type="entry name" value="LppX-like"/>
    <property type="match status" value="1"/>
</dbReference>
<evidence type="ECO:0000256" key="2">
    <source>
        <dbReference type="ARBA" id="ARBA00009194"/>
    </source>
</evidence>
<sequence>MMSSLHTGRGRGRTLAAAVSLAALLGSAACSGDDEPDTDDPVETTEAPTPEDRLAQAREVLTDAGSVSLEMTGSNLPEDLDNYIIKAVGSGTMDPPAFEGTITANVSGIQADVPTIAFAGELHVQLPFTPDYITTKPEDLNVPDPAKLFDPEEGIVSLLTTTEDAAFGDQSREGREIVQQVTGTLPGQAVVDLLGVGDAEGTFEVTYGLVEESWEARTVTITGPFYPPADSTYALTLDDFGTPVTIEAP</sequence>
<dbReference type="SUPFAM" id="SSF89392">
    <property type="entry name" value="Prokaryotic lipoproteins and lipoprotein localization factors"/>
    <property type="match status" value="1"/>
</dbReference>
<accession>A0A542YW92</accession>
<feature type="signal peptide" evidence="5">
    <location>
        <begin position="1"/>
        <end position="28"/>
    </location>
</feature>
<comment type="caution">
    <text evidence="6">The sequence shown here is derived from an EMBL/GenBank/DDBJ whole genome shotgun (WGS) entry which is preliminary data.</text>
</comment>
<evidence type="ECO:0000256" key="4">
    <source>
        <dbReference type="SAM" id="MobiDB-lite"/>
    </source>
</evidence>
<evidence type="ECO:0000256" key="5">
    <source>
        <dbReference type="SAM" id="SignalP"/>
    </source>
</evidence>
<dbReference type="Gene3D" id="2.50.20.20">
    <property type="match status" value="1"/>
</dbReference>
<dbReference type="EMBL" id="VFOP01000001">
    <property type="protein sequence ID" value="TQL52356.1"/>
    <property type="molecule type" value="Genomic_DNA"/>
</dbReference>
<keyword evidence="5" id="KW-0732">Signal</keyword>
<name>A0A542YW92_9MICO</name>
<evidence type="ECO:0000313" key="6">
    <source>
        <dbReference type="EMBL" id="TQL52356.1"/>
    </source>
</evidence>
<comment type="subcellular location">
    <subcellularLocation>
        <location evidence="1">Cell envelope</location>
    </subcellularLocation>
</comment>
<keyword evidence="6" id="KW-0449">Lipoprotein</keyword>
<dbReference type="GO" id="GO:0030313">
    <property type="term" value="C:cell envelope"/>
    <property type="evidence" value="ECO:0007669"/>
    <property type="project" value="UniProtKB-SubCell"/>
</dbReference>
<proteinExistence type="inferred from homology"/>
<feature type="compositionally biased region" description="Acidic residues" evidence="4">
    <location>
        <begin position="32"/>
        <end position="43"/>
    </location>
</feature>
<protein>
    <submittedName>
        <fullName evidence="6">Lipoprotein LprG</fullName>
    </submittedName>
</protein>
<dbReference type="AlphaFoldDB" id="A0A542YW92"/>
<dbReference type="OrthoDB" id="5143207at2"/>